<reference evidence="1 2" key="1">
    <citation type="journal article" date="2022" name="Plant J.">
        <title>Chromosome-level genome of Camellia lanceoleosa provides a valuable resource for understanding genome evolution and self-incompatibility.</title>
        <authorList>
            <person name="Gong W."/>
            <person name="Xiao S."/>
            <person name="Wang L."/>
            <person name="Liao Z."/>
            <person name="Chang Y."/>
            <person name="Mo W."/>
            <person name="Hu G."/>
            <person name="Li W."/>
            <person name="Zhao G."/>
            <person name="Zhu H."/>
            <person name="Hu X."/>
            <person name="Ji K."/>
            <person name="Xiang X."/>
            <person name="Song Q."/>
            <person name="Yuan D."/>
            <person name="Jin S."/>
            <person name="Zhang L."/>
        </authorList>
    </citation>
    <scope>NUCLEOTIDE SEQUENCE [LARGE SCALE GENOMIC DNA]</scope>
    <source>
        <strain evidence="1">SQ_2022a</strain>
    </source>
</reference>
<accession>A0ACC0FWX5</accession>
<comment type="caution">
    <text evidence="1">The sequence shown here is derived from an EMBL/GenBank/DDBJ whole genome shotgun (WGS) entry which is preliminary data.</text>
</comment>
<protein>
    <submittedName>
        <fullName evidence="1">Common plant regulatory factor 1</fullName>
    </submittedName>
</protein>
<organism evidence="1 2">
    <name type="scientific">Camellia lanceoleosa</name>
    <dbReference type="NCBI Taxonomy" id="1840588"/>
    <lineage>
        <taxon>Eukaryota</taxon>
        <taxon>Viridiplantae</taxon>
        <taxon>Streptophyta</taxon>
        <taxon>Embryophyta</taxon>
        <taxon>Tracheophyta</taxon>
        <taxon>Spermatophyta</taxon>
        <taxon>Magnoliopsida</taxon>
        <taxon>eudicotyledons</taxon>
        <taxon>Gunneridae</taxon>
        <taxon>Pentapetalae</taxon>
        <taxon>asterids</taxon>
        <taxon>Ericales</taxon>
        <taxon>Theaceae</taxon>
        <taxon>Camellia</taxon>
    </lineage>
</organism>
<dbReference type="Proteomes" id="UP001060215">
    <property type="component" value="Chromosome 12"/>
</dbReference>
<dbReference type="EMBL" id="CM045769">
    <property type="protein sequence ID" value="KAI7993174.1"/>
    <property type="molecule type" value="Genomic_DNA"/>
</dbReference>
<sequence>MGRSEDMISPKSEKSCPKSEKASSPKQDQTNIHLYPDWATIQAYYGPGVPIPPSYLNSAVMACHVPHPHVWAPPQHVMPPYGVPYSAIYSPGVVCTHPTVPIIATPVSAQMLSTSSDNMDQGSTKKLKRLDGVTKQVVNDNAEVDGEGSAHGASQRVECSIDVSSNASDGNTRDERQLKREKRKHANRQSARRSRLRKQAETEELMKRYETVKVENITLKSEMKQLMEDSEKLRVENVALMENLNGSEVAHPEKRV</sequence>
<gene>
    <name evidence="1" type="ORF">LOK49_LG11G02241</name>
</gene>
<name>A0ACC0FWX5_9ERIC</name>
<evidence type="ECO:0000313" key="1">
    <source>
        <dbReference type="EMBL" id="KAI7993174.1"/>
    </source>
</evidence>
<proteinExistence type="predicted"/>
<evidence type="ECO:0000313" key="2">
    <source>
        <dbReference type="Proteomes" id="UP001060215"/>
    </source>
</evidence>
<keyword evidence="2" id="KW-1185">Reference proteome</keyword>